<dbReference type="SUPFAM" id="SSF53213">
    <property type="entry name" value="LigB-like"/>
    <property type="match status" value="1"/>
</dbReference>
<evidence type="ECO:0000256" key="2">
    <source>
        <dbReference type="ARBA" id="ARBA00007581"/>
    </source>
</evidence>
<dbReference type="AlphaFoldDB" id="A0A1G2DF12"/>
<dbReference type="NCBIfam" id="NF007914">
    <property type="entry name" value="PRK10628.1"/>
    <property type="match status" value="1"/>
</dbReference>
<evidence type="ECO:0000256" key="3">
    <source>
        <dbReference type="ARBA" id="ARBA00022723"/>
    </source>
</evidence>
<evidence type="ECO:0000256" key="5">
    <source>
        <dbReference type="ARBA" id="ARBA00023002"/>
    </source>
</evidence>
<keyword evidence="5" id="KW-0560">Oxidoreductase</keyword>
<evidence type="ECO:0000259" key="6">
    <source>
        <dbReference type="Pfam" id="PF02900"/>
    </source>
</evidence>
<dbReference type="GO" id="GO:0008198">
    <property type="term" value="F:ferrous iron binding"/>
    <property type="evidence" value="ECO:0007669"/>
    <property type="project" value="InterPro"/>
</dbReference>
<name>A0A1G2DF12_9BACT</name>
<keyword evidence="7" id="KW-0223">Dioxygenase</keyword>
<dbReference type="InterPro" id="IPR014436">
    <property type="entry name" value="Extradiol_dOase_DODA"/>
</dbReference>
<dbReference type="PANTHER" id="PTHR30096:SF0">
    <property type="entry name" value="4,5-DOPA DIOXYGENASE EXTRADIOL-LIKE PROTEIN"/>
    <property type="match status" value="1"/>
</dbReference>
<sequence>MTLKEFQAAAESLPYTQKMPTLFVGHGSPMNAVEDNAYARAWKVLGGELPTPSAILAISAHWLTEGTFVHTAKKPKTIHDFWGFPKALYDITYPCPGAPQFARELIALTKKAAVSEDADWGVDHGTWIVLHRMYPNADIPVFQMSINISRPASFHYELGRALAPLRERGVLIMGSGNIVHNLGRIAWDEGAKPFDWALEFDATAKELLTKGDHNALLSFENLGHAASLAIPTPDHYWPLLYTIGLQGKNEALSFPVEGIAHGSVSMRALQIGE</sequence>
<dbReference type="Pfam" id="PF02900">
    <property type="entry name" value="LigB"/>
    <property type="match status" value="1"/>
</dbReference>
<evidence type="ECO:0000313" key="8">
    <source>
        <dbReference type="Proteomes" id="UP000178636"/>
    </source>
</evidence>
<dbReference type="GO" id="GO:0016702">
    <property type="term" value="F:oxidoreductase activity, acting on single donors with incorporation of molecular oxygen, incorporation of two atoms of oxygen"/>
    <property type="evidence" value="ECO:0007669"/>
    <property type="project" value="UniProtKB-ARBA"/>
</dbReference>
<comment type="caution">
    <text evidence="7">The sequence shown here is derived from an EMBL/GenBank/DDBJ whole genome shotgun (WGS) entry which is preliminary data.</text>
</comment>
<protein>
    <submittedName>
        <fullName evidence="7">4,5-DOPA dioxygenase extradiol</fullName>
    </submittedName>
</protein>
<dbReference type="STRING" id="1798664.A3C93_00735"/>
<evidence type="ECO:0000256" key="1">
    <source>
        <dbReference type="ARBA" id="ARBA00001947"/>
    </source>
</evidence>
<dbReference type="Gene3D" id="3.40.830.10">
    <property type="entry name" value="LigB-like"/>
    <property type="match status" value="1"/>
</dbReference>
<comment type="cofactor">
    <cofactor evidence="1">
        <name>Zn(2+)</name>
        <dbReference type="ChEBI" id="CHEBI:29105"/>
    </cofactor>
</comment>
<dbReference type="PIRSF" id="PIRSF006157">
    <property type="entry name" value="Doxgns_DODA"/>
    <property type="match status" value="1"/>
</dbReference>
<proteinExistence type="inferred from homology"/>
<dbReference type="GO" id="GO:0008270">
    <property type="term" value="F:zinc ion binding"/>
    <property type="evidence" value="ECO:0007669"/>
    <property type="project" value="InterPro"/>
</dbReference>
<comment type="similarity">
    <text evidence="2">Belongs to the DODA-type extradiol aromatic ring-opening dioxygenase family.</text>
</comment>
<dbReference type="EMBL" id="MHLO01000023">
    <property type="protein sequence ID" value="OGZ12166.1"/>
    <property type="molecule type" value="Genomic_DNA"/>
</dbReference>
<organism evidence="7 8">
    <name type="scientific">Candidatus Lloydbacteria bacterium RIFCSPHIGHO2_02_FULL_54_17</name>
    <dbReference type="NCBI Taxonomy" id="1798664"/>
    <lineage>
        <taxon>Bacteria</taxon>
        <taxon>Candidatus Lloydiibacteriota</taxon>
    </lineage>
</organism>
<evidence type="ECO:0000256" key="4">
    <source>
        <dbReference type="ARBA" id="ARBA00022833"/>
    </source>
</evidence>
<accession>A0A1G2DF12</accession>
<dbReference type="InterPro" id="IPR004183">
    <property type="entry name" value="Xdiol_dOase_suB"/>
</dbReference>
<dbReference type="CDD" id="cd07363">
    <property type="entry name" value="45_DOPA_Dioxygenase"/>
    <property type="match status" value="1"/>
</dbReference>
<feature type="domain" description="Extradiol ring-cleavage dioxygenase class III enzyme subunit B" evidence="6">
    <location>
        <begin position="51"/>
        <end position="248"/>
    </location>
</feature>
<reference evidence="7 8" key="1">
    <citation type="journal article" date="2016" name="Nat. Commun.">
        <title>Thousands of microbial genomes shed light on interconnected biogeochemical processes in an aquifer system.</title>
        <authorList>
            <person name="Anantharaman K."/>
            <person name="Brown C.T."/>
            <person name="Hug L.A."/>
            <person name="Sharon I."/>
            <person name="Castelle C.J."/>
            <person name="Probst A.J."/>
            <person name="Thomas B.C."/>
            <person name="Singh A."/>
            <person name="Wilkins M.J."/>
            <person name="Karaoz U."/>
            <person name="Brodie E.L."/>
            <person name="Williams K.H."/>
            <person name="Hubbard S.S."/>
            <person name="Banfield J.F."/>
        </authorList>
    </citation>
    <scope>NUCLEOTIDE SEQUENCE [LARGE SCALE GENOMIC DNA]</scope>
</reference>
<keyword evidence="3" id="KW-0479">Metal-binding</keyword>
<dbReference type="Proteomes" id="UP000178636">
    <property type="component" value="Unassembled WGS sequence"/>
</dbReference>
<keyword evidence="4" id="KW-0862">Zinc</keyword>
<evidence type="ECO:0000313" key="7">
    <source>
        <dbReference type="EMBL" id="OGZ12166.1"/>
    </source>
</evidence>
<dbReference type="PANTHER" id="PTHR30096">
    <property type="entry name" value="4,5-DOPA DIOXYGENASE EXTRADIOL-LIKE PROTEIN"/>
    <property type="match status" value="1"/>
</dbReference>
<gene>
    <name evidence="7" type="ORF">A3C93_00735</name>
</gene>